<dbReference type="RefSeq" id="WP_073416403.1">
    <property type="nucleotide sequence ID" value="NZ_FQWC01000004.1"/>
</dbReference>
<dbReference type="OrthoDB" id="650389at2"/>
<dbReference type="InterPro" id="IPR013815">
    <property type="entry name" value="ATP_grasp_subdomain_1"/>
</dbReference>
<name>A0A1M5NY20_9FLAO</name>
<evidence type="ECO:0000256" key="1">
    <source>
        <dbReference type="PROSITE-ProRule" id="PRU00409"/>
    </source>
</evidence>
<reference evidence="4" key="1">
    <citation type="submission" date="2016-11" db="EMBL/GenBank/DDBJ databases">
        <authorList>
            <person name="Varghese N."/>
            <person name="Submissions S."/>
        </authorList>
    </citation>
    <scope>NUCLEOTIDE SEQUENCE [LARGE SCALE GENOMIC DNA]</scope>
    <source>
        <strain evidence="4">DSM 17963</strain>
    </source>
</reference>
<dbReference type="Pfam" id="PF02655">
    <property type="entry name" value="ATP-grasp_3"/>
    <property type="match status" value="1"/>
</dbReference>
<sequence>MKEKLNILVTGCGGDIGQSVGKILNEYTLVNNLYGCDISDKNAAKFIYSNFFLGLKCTDNEYIKNLKNFVNEKNIDLVIPISEPELRFFSREKINKIGKAELILASSNALEIGFDKLETANFLKNNNLPFPVTNSITNAEPVEYPVILKSRTGSGSSSVYIVKDYDTFISVKKNNPDFIIQAFLDGDNGEYTCGLFRSKTGIIRSIILKRELMGGFTGYGEVIENNQISDLLKSLAEKINLVGSINVQLRLTSKGPIVFEINPRFSSTVRFRHLLGFKDLEWSIQDKLNLEISNYEDNSIGKKLYKGFSEYIQ</sequence>
<dbReference type="EMBL" id="FQWC01000004">
    <property type="protein sequence ID" value="SHG94466.1"/>
    <property type="molecule type" value="Genomic_DNA"/>
</dbReference>
<proteinExistence type="predicted"/>
<evidence type="ECO:0000313" key="3">
    <source>
        <dbReference type="EMBL" id="SHG94466.1"/>
    </source>
</evidence>
<feature type="domain" description="ATP-grasp" evidence="2">
    <location>
        <begin position="120"/>
        <end position="288"/>
    </location>
</feature>
<dbReference type="Proteomes" id="UP000184071">
    <property type="component" value="Unassembled WGS sequence"/>
</dbReference>
<evidence type="ECO:0000259" key="2">
    <source>
        <dbReference type="PROSITE" id="PS50975"/>
    </source>
</evidence>
<dbReference type="SUPFAM" id="SSF56059">
    <property type="entry name" value="Glutathione synthetase ATP-binding domain-like"/>
    <property type="match status" value="1"/>
</dbReference>
<keyword evidence="1" id="KW-0547">Nucleotide-binding</keyword>
<accession>A0A1M5NY20</accession>
<dbReference type="GO" id="GO:0005524">
    <property type="term" value="F:ATP binding"/>
    <property type="evidence" value="ECO:0007669"/>
    <property type="project" value="UniProtKB-UniRule"/>
</dbReference>
<dbReference type="PROSITE" id="PS50975">
    <property type="entry name" value="ATP_GRASP"/>
    <property type="match status" value="1"/>
</dbReference>
<organism evidence="3 4">
    <name type="scientific">Flavobacterium defluvii</name>
    <dbReference type="NCBI Taxonomy" id="370979"/>
    <lineage>
        <taxon>Bacteria</taxon>
        <taxon>Pseudomonadati</taxon>
        <taxon>Bacteroidota</taxon>
        <taxon>Flavobacteriia</taxon>
        <taxon>Flavobacteriales</taxon>
        <taxon>Flavobacteriaceae</taxon>
        <taxon>Flavobacterium</taxon>
    </lineage>
</organism>
<dbReference type="AlphaFoldDB" id="A0A1M5NY20"/>
<dbReference type="InterPro" id="IPR003806">
    <property type="entry name" value="ATP-grasp_PylC-type"/>
</dbReference>
<evidence type="ECO:0000313" key="4">
    <source>
        <dbReference type="Proteomes" id="UP000184071"/>
    </source>
</evidence>
<protein>
    <submittedName>
        <fullName evidence="3">Carbamoyl-phosphate synthase large subunit</fullName>
    </submittedName>
</protein>
<dbReference type="Gene3D" id="3.30.1490.20">
    <property type="entry name" value="ATP-grasp fold, A domain"/>
    <property type="match status" value="1"/>
</dbReference>
<keyword evidence="1" id="KW-0067">ATP-binding</keyword>
<dbReference type="InterPro" id="IPR011761">
    <property type="entry name" value="ATP-grasp"/>
</dbReference>
<gene>
    <name evidence="3" type="ORF">SAMN05443663_104329</name>
</gene>
<dbReference type="Gene3D" id="3.30.470.20">
    <property type="entry name" value="ATP-grasp fold, B domain"/>
    <property type="match status" value="1"/>
</dbReference>
<keyword evidence="4" id="KW-1185">Reference proteome</keyword>
<dbReference type="GO" id="GO:0046872">
    <property type="term" value="F:metal ion binding"/>
    <property type="evidence" value="ECO:0007669"/>
    <property type="project" value="InterPro"/>
</dbReference>
<dbReference type="STRING" id="370979.SAMN05443663_104329"/>
<dbReference type="Gene3D" id="3.40.50.20">
    <property type="match status" value="1"/>
</dbReference>